<dbReference type="GO" id="GO:0016616">
    <property type="term" value="F:oxidoreductase activity, acting on the CH-OH group of donors, NAD or NADP as acceptor"/>
    <property type="evidence" value="ECO:0007669"/>
    <property type="project" value="InterPro"/>
</dbReference>
<dbReference type="Pfam" id="PF02826">
    <property type="entry name" value="2-Hacid_dh_C"/>
    <property type="match status" value="1"/>
</dbReference>
<dbReference type="Proteomes" id="UP000243626">
    <property type="component" value="Chromosome"/>
</dbReference>
<keyword evidence="8" id="KW-1185">Reference proteome</keyword>
<accession>A0AAF1BTD0</accession>
<sequence length="313" mass="35866">MVKILSNAELDESKLKQLEEKGVEFKYVSNKEDLTEDLLKDVDVFNTYGGNLKEDMVELLQSVKWINVMSAGVDNIPESLYKNKIITNVSGIHKIPMAEYTIGLLLAHYKKLYEAYDNQKNKKWDYKLTGGELYGKTAIILGTGEIGKELARLLKAFHVKVIGFNTSGRDVEYFDETESIDNVKNRLSEADFVVSILPSTKKTRGSVDIDFFKHMNDEAVFVNIGRGDLIEDETLKHVLDKKLISHLILDVFNDEPLDKDAFIYEYDNVTITPHGSARTNRYTERALDMFLDNLENYLNDEELFNLVSYEKGY</sequence>
<feature type="domain" description="D-isomer specific 2-hydroxyacid dehydrogenase NAD-binding" evidence="6">
    <location>
        <begin position="102"/>
        <end position="274"/>
    </location>
</feature>
<dbReference type="SUPFAM" id="SSF52283">
    <property type="entry name" value="Formate/glycerate dehydrogenase catalytic domain-like"/>
    <property type="match status" value="1"/>
</dbReference>
<evidence type="ECO:0000256" key="4">
    <source>
        <dbReference type="RuleBase" id="RU003719"/>
    </source>
</evidence>
<dbReference type="PANTHER" id="PTHR43333">
    <property type="entry name" value="2-HACID_DH_C DOMAIN-CONTAINING PROTEIN"/>
    <property type="match status" value="1"/>
</dbReference>
<keyword evidence="3" id="KW-0520">NAD</keyword>
<evidence type="ECO:0000256" key="3">
    <source>
        <dbReference type="ARBA" id="ARBA00023027"/>
    </source>
</evidence>
<dbReference type="PANTHER" id="PTHR43333:SF1">
    <property type="entry name" value="D-ISOMER SPECIFIC 2-HYDROXYACID DEHYDROGENASE NAD-BINDING DOMAIN-CONTAINING PROTEIN"/>
    <property type="match status" value="1"/>
</dbReference>
<dbReference type="EMBL" id="CP136964">
    <property type="protein sequence ID" value="WOS96832.1"/>
    <property type="molecule type" value="Genomic_DNA"/>
</dbReference>
<dbReference type="KEGG" id="nmy:CJ229_003740"/>
<dbReference type="InterPro" id="IPR036291">
    <property type="entry name" value="NAD(P)-bd_dom_sf"/>
</dbReference>
<evidence type="ECO:0000313" key="7">
    <source>
        <dbReference type="EMBL" id="WOS96832.1"/>
    </source>
</evidence>
<dbReference type="SUPFAM" id="SSF51735">
    <property type="entry name" value="NAD(P)-binding Rossmann-fold domains"/>
    <property type="match status" value="1"/>
</dbReference>
<protein>
    <submittedName>
        <fullName evidence="7">NAD(P)-dependent oxidoreductase</fullName>
    </submittedName>
</protein>
<evidence type="ECO:0000259" key="6">
    <source>
        <dbReference type="Pfam" id="PF02826"/>
    </source>
</evidence>
<gene>
    <name evidence="7" type="ORF">CJ229_003740</name>
</gene>
<comment type="similarity">
    <text evidence="1 4">Belongs to the D-isomer specific 2-hydroxyacid dehydrogenase family.</text>
</comment>
<proteinExistence type="inferred from homology"/>
<dbReference type="RefSeq" id="WP_102167761.1">
    <property type="nucleotide sequence ID" value="NZ_CP136964.1"/>
</dbReference>
<dbReference type="Pfam" id="PF00389">
    <property type="entry name" value="2-Hacid_dh"/>
    <property type="match status" value="1"/>
</dbReference>
<feature type="domain" description="D-isomer specific 2-hydroxyacid dehydrogenase catalytic" evidence="5">
    <location>
        <begin position="9"/>
        <end position="307"/>
    </location>
</feature>
<dbReference type="InterPro" id="IPR006140">
    <property type="entry name" value="D-isomer_DH_NAD-bd"/>
</dbReference>
<dbReference type="InterPro" id="IPR006139">
    <property type="entry name" value="D-isomer_2_OHA_DH_cat_dom"/>
</dbReference>
<reference evidence="8" key="1">
    <citation type="submission" date="2017-09" db="EMBL/GenBank/DDBJ databases">
        <title>Bacterial strain isolated from the female urinary microbiota.</title>
        <authorList>
            <person name="Thomas-White K."/>
            <person name="Kumar N."/>
            <person name="Forster S."/>
            <person name="Putonti C."/>
            <person name="Lawley T."/>
            <person name="Wolfe A.J."/>
        </authorList>
    </citation>
    <scope>NUCLEOTIDE SEQUENCE [LARGE SCALE GENOMIC DNA]</scope>
    <source>
        <strain evidence="8">UMB0959</strain>
    </source>
</reference>
<evidence type="ECO:0000259" key="5">
    <source>
        <dbReference type="Pfam" id="PF00389"/>
    </source>
</evidence>
<evidence type="ECO:0000256" key="1">
    <source>
        <dbReference type="ARBA" id="ARBA00005854"/>
    </source>
</evidence>
<keyword evidence="2 4" id="KW-0560">Oxidoreductase</keyword>
<organism evidence="7 8">
    <name type="scientific">Nosocomiicoccus massiliensis</name>
    <dbReference type="NCBI Taxonomy" id="1232430"/>
    <lineage>
        <taxon>Bacteria</taxon>
        <taxon>Bacillati</taxon>
        <taxon>Bacillota</taxon>
        <taxon>Bacilli</taxon>
        <taxon>Bacillales</taxon>
        <taxon>Staphylococcaceae</taxon>
        <taxon>Nosocomiicoccus</taxon>
    </lineage>
</organism>
<dbReference type="GO" id="GO:0051287">
    <property type="term" value="F:NAD binding"/>
    <property type="evidence" value="ECO:0007669"/>
    <property type="project" value="InterPro"/>
</dbReference>
<name>A0AAF1BTD0_9STAP</name>
<dbReference type="Gene3D" id="3.40.50.720">
    <property type="entry name" value="NAD(P)-binding Rossmann-like Domain"/>
    <property type="match status" value="2"/>
</dbReference>
<evidence type="ECO:0000256" key="2">
    <source>
        <dbReference type="ARBA" id="ARBA00023002"/>
    </source>
</evidence>
<evidence type="ECO:0000313" key="8">
    <source>
        <dbReference type="Proteomes" id="UP000243626"/>
    </source>
</evidence>
<dbReference type="AlphaFoldDB" id="A0AAF1BTD0"/>